<accession>A0A8X8XJJ2</accession>
<feature type="transmembrane region" description="Helical" evidence="1">
    <location>
        <begin position="252"/>
        <end position="274"/>
    </location>
</feature>
<evidence type="ECO:0000256" key="1">
    <source>
        <dbReference type="SAM" id="Phobius"/>
    </source>
</evidence>
<keyword evidence="1" id="KW-0812">Transmembrane</keyword>
<dbReference type="EMBL" id="PNBA02000009">
    <property type="protein sequence ID" value="KAG6414022.1"/>
    <property type="molecule type" value="Genomic_DNA"/>
</dbReference>
<evidence type="ECO:0008006" key="4">
    <source>
        <dbReference type="Google" id="ProtNLM"/>
    </source>
</evidence>
<comment type="caution">
    <text evidence="2">The sequence shown here is derived from an EMBL/GenBank/DDBJ whole genome shotgun (WGS) entry which is preliminary data.</text>
</comment>
<dbReference type="GO" id="GO:0008821">
    <property type="term" value="F:crossover junction DNA endonuclease activity"/>
    <property type="evidence" value="ECO:0007669"/>
    <property type="project" value="InterPro"/>
</dbReference>
<reference evidence="2" key="1">
    <citation type="submission" date="2018-01" db="EMBL/GenBank/DDBJ databases">
        <authorList>
            <person name="Mao J.F."/>
        </authorList>
    </citation>
    <scope>NUCLEOTIDE SEQUENCE</scope>
    <source>
        <strain evidence="2">Huo1</strain>
        <tissue evidence="2">Leaf</tissue>
    </source>
</reference>
<proteinExistence type="predicted"/>
<reference evidence="2" key="2">
    <citation type="submission" date="2020-08" db="EMBL/GenBank/DDBJ databases">
        <title>Plant Genome Project.</title>
        <authorList>
            <person name="Zhang R.-G."/>
        </authorList>
    </citation>
    <scope>NUCLEOTIDE SEQUENCE</scope>
    <source>
        <strain evidence="2">Huo1</strain>
        <tissue evidence="2">Leaf</tissue>
    </source>
</reference>
<protein>
    <recommendedName>
        <fullName evidence="4">Holliday junction resolvase</fullName>
    </recommendedName>
</protein>
<feature type="transmembrane region" description="Helical" evidence="1">
    <location>
        <begin position="221"/>
        <end position="240"/>
    </location>
</feature>
<keyword evidence="1" id="KW-0472">Membrane</keyword>
<evidence type="ECO:0000313" key="2">
    <source>
        <dbReference type="EMBL" id="KAG6414022.1"/>
    </source>
</evidence>
<name>A0A8X8XJJ2_SALSN</name>
<dbReference type="PANTHER" id="PTHR36015">
    <property type="entry name" value="HOLLIDAY JUNCTION RESOLVASE MOC1, CHLOROPLASTIC-RELATED"/>
    <property type="match status" value="1"/>
</dbReference>
<dbReference type="Proteomes" id="UP000298416">
    <property type="component" value="Unassembled WGS sequence"/>
</dbReference>
<dbReference type="PANTHER" id="PTHR36015:SF6">
    <property type="entry name" value="HOLLIDAY JUNCTION RESOLVASE MOC1, CHLOROPLASTIC-RELATED"/>
    <property type="match status" value="1"/>
</dbReference>
<dbReference type="InterPro" id="IPR045290">
    <property type="entry name" value="MOC1-like"/>
</dbReference>
<keyword evidence="3" id="KW-1185">Reference proteome</keyword>
<dbReference type="CDD" id="cd22992">
    <property type="entry name" value="MOC1"/>
    <property type="match status" value="1"/>
</dbReference>
<gene>
    <name evidence="2" type="ORF">SASPL_126738</name>
</gene>
<organism evidence="2">
    <name type="scientific">Salvia splendens</name>
    <name type="common">Scarlet sage</name>
    <dbReference type="NCBI Taxonomy" id="180675"/>
    <lineage>
        <taxon>Eukaryota</taxon>
        <taxon>Viridiplantae</taxon>
        <taxon>Streptophyta</taxon>
        <taxon>Embryophyta</taxon>
        <taxon>Tracheophyta</taxon>
        <taxon>Spermatophyta</taxon>
        <taxon>Magnoliopsida</taxon>
        <taxon>eudicotyledons</taxon>
        <taxon>Gunneridae</taxon>
        <taxon>Pentapetalae</taxon>
        <taxon>asterids</taxon>
        <taxon>lamiids</taxon>
        <taxon>Lamiales</taxon>
        <taxon>Lamiaceae</taxon>
        <taxon>Nepetoideae</taxon>
        <taxon>Mentheae</taxon>
        <taxon>Salviinae</taxon>
        <taxon>Salvia</taxon>
        <taxon>Salvia subgen. Calosphace</taxon>
        <taxon>core Calosphace</taxon>
    </lineage>
</organism>
<evidence type="ECO:0000313" key="3">
    <source>
        <dbReference type="Proteomes" id="UP000298416"/>
    </source>
</evidence>
<dbReference type="AlphaFoldDB" id="A0A8X8XJJ2"/>
<keyword evidence="1" id="KW-1133">Transmembrane helix</keyword>
<sequence length="343" mass="37474">MIAIRNSISILRILNGTMEAALTFPPKPQFFMSPSFPFRPPPPLLFCFTPAASRLLANSATTTQDLETLTVPEPSTSKKSRAKKVLIDAQQLKLNWLESLSCPRPQNDGIQPPPDSGPGNAWVVGVDPDLSGALAVLKPDNSAQVYDSPHLKVLVGNRVRKRLDLKSIIQLLQKVDAPIGTTVYIEQSIPYPQDDNAVVMSLLSVLALEHMQTKILTLVDPVWMILGLMTKLFLNSYLLLRLKGWWSGGFGYGLWLGVLVASGYSVVPVPASLWKNGFKLTGSRSSKDESRELATTLFPSMSPLLKRKKDHGRAEALLIAAHGKGLKVDIGSDSQCILEDSVP</sequence>